<dbReference type="FunFam" id="3.20.20.300:FF:000003">
    <property type="entry name" value="Beta-D-glucan exohydrolase isoenzyme ExoI"/>
    <property type="match status" value="1"/>
</dbReference>
<evidence type="ECO:0000259" key="5">
    <source>
        <dbReference type="Pfam" id="PF01915"/>
    </source>
</evidence>
<reference evidence="6 7" key="1">
    <citation type="journal article" date="2018" name="Mol. Plant">
        <title>The genome of Artemisia annua provides insight into the evolution of Asteraceae family and artemisinin biosynthesis.</title>
        <authorList>
            <person name="Shen Q."/>
            <person name="Zhang L."/>
            <person name="Liao Z."/>
            <person name="Wang S."/>
            <person name="Yan T."/>
            <person name="Shi P."/>
            <person name="Liu M."/>
            <person name="Fu X."/>
            <person name="Pan Q."/>
            <person name="Wang Y."/>
            <person name="Lv Z."/>
            <person name="Lu X."/>
            <person name="Zhang F."/>
            <person name="Jiang W."/>
            <person name="Ma Y."/>
            <person name="Chen M."/>
            <person name="Hao X."/>
            <person name="Li L."/>
            <person name="Tang Y."/>
            <person name="Lv G."/>
            <person name="Zhou Y."/>
            <person name="Sun X."/>
            <person name="Brodelius P.E."/>
            <person name="Rose J.K.C."/>
            <person name="Tang K."/>
        </authorList>
    </citation>
    <scope>NUCLEOTIDE SEQUENCE [LARGE SCALE GENOMIC DNA]</scope>
    <source>
        <strain evidence="7">cv. Huhao1</strain>
        <tissue evidence="6">Leaf</tissue>
    </source>
</reference>
<dbReference type="Gene3D" id="3.20.20.300">
    <property type="entry name" value="Glycoside hydrolase, family 3, N-terminal domain"/>
    <property type="match status" value="1"/>
</dbReference>
<evidence type="ECO:0000313" key="6">
    <source>
        <dbReference type="EMBL" id="PWA52630.1"/>
    </source>
</evidence>
<evidence type="ECO:0000256" key="3">
    <source>
        <dbReference type="SAM" id="SignalP"/>
    </source>
</evidence>
<dbReference type="PANTHER" id="PTHR30620:SF100">
    <property type="entry name" value="GLUCAN 1,3-BETA-GLUCOSIDASE"/>
    <property type="match status" value="1"/>
</dbReference>
<protein>
    <submittedName>
        <fullName evidence="6">Glycoside hydrolase family 3 C-terminal domain-containing protein</fullName>
    </submittedName>
</protein>
<evidence type="ECO:0000256" key="1">
    <source>
        <dbReference type="ARBA" id="ARBA00022801"/>
    </source>
</evidence>
<dbReference type="PANTHER" id="PTHR30620">
    <property type="entry name" value="PERIPLASMIC BETA-GLUCOSIDASE-RELATED"/>
    <property type="match status" value="1"/>
</dbReference>
<dbReference type="InterPro" id="IPR036962">
    <property type="entry name" value="Glyco_hydro_3_N_sf"/>
</dbReference>
<sequence>MAKLLQCVFTFLVICCWATTAASIGMRYKDPKQPVEVRITDLINRMTLEEKIGQMTQIDRYVATPEVMQKFFIGSVLTGGASPPAKETSPEAWINMVNDFQIGSMSTPLEIPMMYGIDAVHGNSKVLNATIFPHNIGLGVTRDTELIKKIGAATALEVRATGMNYAFAPCVAVCRDPRWGRCFESFSEDPNIVRAMTEIIPGLQGDINSNGRIGVSFNGEKEKVASCAKHYVGDGGTTRGINENNTKIDIHTLMRIHMPPYIDSVRKGVASIMISYSSLNGVKMHRHPHLISEFLKKTLKFKGFVISDFMGVDKMTNPPRANYTWSIQHSVMAGIDMIMVGFDYPDFISRLKYLVKNNYIPISRINDAVRRILRVKFIMGLFENPFTAFSMGKYLGNQDHRDLAREAVRKSLVLLKNGKRVDQPMLPLPKNSAKILIAGTHANDIGNQCGGWTIEWNGKSGNITQGTTILSAVKKVVDPTTEVVYVENPTPDFIKSNNFSYAIVVTGEFPYSESAGDSQDLTIPEPGPTTIMNVCGSVKCVVVLMSGRPVVIEPYVSSIDALVAAWLPGTEGQGVTDVLFGDYGFTGKLAHTWFKSVDQLPMNVGDLHYDPLYPFGFGLTTEPSTGY</sequence>
<gene>
    <name evidence="6" type="ORF">CTI12_AA452670</name>
</gene>
<dbReference type="EMBL" id="PKPP01007714">
    <property type="protein sequence ID" value="PWA52630.1"/>
    <property type="molecule type" value="Genomic_DNA"/>
</dbReference>
<accession>A0A2U1LUF6</accession>
<dbReference type="OrthoDB" id="47059at2759"/>
<feature type="domain" description="Glycoside hydrolase family 3 C-terminal" evidence="5">
    <location>
        <begin position="412"/>
        <end position="620"/>
    </location>
</feature>
<proteinExistence type="predicted"/>
<evidence type="ECO:0000256" key="2">
    <source>
        <dbReference type="ARBA" id="ARBA00023295"/>
    </source>
</evidence>
<keyword evidence="2" id="KW-0326">Glycosidase</keyword>
<dbReference type="InterPro" id="IPR002772">
    <property type="entry name" value="Glyco_hydro_3_C"/>
</dbReference>
<dbReference type="FunFam" id="3.40.50.1700:FF:000002">
    <property type="entry name" value="Glycosyl hydrolase family protein"/>
    <property type="match status" value="1"/>
</dbReference>
<evidence type="ECO:0000313" key="7">
    <source>
        <dbReference type="Proteomes" id="UP000245207"/>
    </source>
</evidence>
<dbReference type="Pfam" id="PF01915">
    <property type="entry name" value="Glyco_hydro_3_C"/>
    <property type="match status" value="1"/>
</dbReference>
<organism evidence="6 7">
    <name type="scientific">Artemisia annua</name>
    <name type="common">Sweet wormwood</name>
    <dbReference type="NCBI Taxonomy" id="35608"/>
    <lineage>
        <taxon>Eukaryota</taxon>
        <taxon>Viridiplantae</taxon>
        <taxon>Streptophyta</taxon>
        <taxon>Embryophyta</taxon>
        <taxon>Tracheophyta</taxon>
        <taxon>Spermatophyta</taxon>
        <taxon>Magnoliopsida</taxon>
        <taxon>eudicotyledons</taxon>
        <taxon>Gunneridae</taxon>
        <taxon>Pentapetalae</taxon>
        <taxon>asterids</taxon>
        <taxon>campanulids</taxon>
        <taxon>Asterales</taxon>
        <taxon>Asteraceae</taxon>
        <taxon>Asteroideae</taxon>
        <taxon>Anthemideae</taxon>
        <taxon>Artemisiinae</taxon>
        <taxon>Artemisia</taxon>
    </lineage>
</organism>
<dbReference type="InterPro" id="IPR001764">
    <property type="entry name" value="Glyco_hydro_3_N"/>
</dbReference>
<dbReference type="GO" id="GO:0009251">
    <property type="term" value="P:glucan catabolic process"/>
    <property type="evidence" value="ECO:0007669"/>
    <property type="project" value="TreeGrafter"/>
</dbReference>
<dbReference type="InterPro" id="IPR051915">
    <property type="entry name" value="Cellulose_Degrad_GH3"/>
</dbReference>
<name>A0A2U1LUF6_ARTAN</name>
<dbReference type="Proteomes" id="UP000245207">
    <property type="component" value="Unassembled WGS sequence"/>
</dbReference>
<feature type="domain" description="Glycoside hydrolase family 3 N-terminal" evidence="4">
    <location>
        <begin position="47"/>
        <end position="375"/>
    </location>
</feature>
<comment type="caution">
    <text evidence="6">The sequence shown here is derived from an EMBL/GenBank/DDBJ whole genome shotgun (WGS) entry which is preliminary data.</text>
</comment>
<keyword evidence="7" id="KW-1185">Reference proteome</keyword>
<evidence type="ECO:0000259" key="4">
    <source>
        <dbReference type="Pfam" id="PF00933"/>
    </source>
</evidence>
<dbReference type="InterPro" id="IPR036881">
    <property type="entry name" value="Glyco_hydro_3_C_sf"/>
</dbReference>
<keyword evidence="1 6" id="KW-0378">Hydrolase</keyword>
<dbReference type="Pfam" id="PF00933">
    <property type="entry name" value="Glyco_hydro_3"/>
    <property type="match status" value="1"/>
</dbReference>
<dbReference type="AlphaFoldDB" id="A0A2U1LUF6"/>
<dbReference type="SUPFAM" id="SSF52279">
    <property type="entry name" value="Beta-D-glucan exohydrolase, C-terminal domain"/>
    <property type="match status" value="1"/>
</dbReference>
<dbReference type="InterPro" id="IPR017853">
    <property type="entry name" value="GH"/>
</dbReference>
<feature type="chain" id="PRO_5015694874" evidence="3">
    <location>
        <begin position="22"/>
        <end position="627"/>
    </location>
</feature>
<dbReference type="PRINTS" id="PR00133">
    <property type="entry name" value="GLHYDRLASE3"/>
</dbReference>
<dbReference type="STRING" id="35608.A0A2U1LUF6"/>
<dbReference type="Gene3D" id="3.40.50.1700">
    <property type="entry name" value="Glycoside hydrolase family 3 C-terminal domain"/>
    <property type="match status" value="1"/>
</dbReference>
<dbReference type="GO" id="GO:0008422">
    <property type="term" value="F:beta-glucosidase activity"/>
    <property type="evidence" value="ECO:0007669"/>
    <property type="project" value="TreeGrafter"/>
</dbReference>
<dbReference type="SUPFAM" id="SSF51445">
    <property type="entry name" value="(Trans)glycosidases"/>
    <property type="match status" value="1"/>
</dbReference>
<keyword evidence="3" id="KW-0732">Signal</keyword>
<feature type="signal peptide" evidence="3">
    <location>
        <begin position="1"/>
        <end position="21"/>
    </location>
</feature>